<dbReference type="NCBIfam" id="TIGR00666">
    <property type="entry name" value="PBP4"/>
    <property type="match status" value="1"/>
</dbReference>
<keyword evidence="3" id="KW-0121">Carboxypeptidase</keyword>
<dbReference type="RefSeq" id="WP_012673782.1">
    <property type="nucleotide sequence ID" value="NC_012438.1"/>
</dbReference>
<dbReference type="HOGENOM" id="CLU_017692_1_1_0"/>
<dbReference type="STRING" id="204536.SULAZ_0570"/>
<dbReference type="Pfam" id="PF02113">
    <property type="entry name" value="Peptidase_S13"/>
    <property type="match status" value="1"/>
</dbReference>
<keyword evidence="2 3" id="KW-0378">Hydrolase</keyword>
<gene>
    <name evidence="3" type="primary">dacB</name>
    <name evidence="3" type="ordered locus">SULAZ_0570</name>
</gene>
<dbReference type="Gene3D" id="3.40.710.10">
    <property type="entry name" value="DD-peptidase/beta-lactamase superfamily"/>
    <property type="match status" value="1"/>
</dbReference>
<evidence type="ECO:0000256" key="1">
    <source>
        <dbReference type="ARBA" id="ARBA00006096"/>
    </source>
</evidence>
<name>C1DTX3_SULAA</name>
<evidence type="ECO:0000313" key="3">
    <source>
        <dbReference type="EMBL" id="ACN98458.1"/>
    </source>
</evidence>
<dbReference type="GO" id="GO:0009002">
    <property type="term" value="F:serine-type D-Ala-D-Ala carboxypeptidase activity"/>
    <property type="evidence" value="ECO:0007669"/>
    <property type="project" value="UniProtKB-EC"/>
</dbReference>
<dbReference type="GO" id="GO:0000270">
    <property type="term" value="P:peptidoglycan metabolic process"/>
    <property type="evidence" value="ECO:0007669"/>
    <property type="project" value="TreeGrafter"/>
</dbReference>
<dbReference type="KEGG" id="saf:SULAZ_0570"/>
<dbReference type="Gene3D" id="3.50.80.20">
    <property type="entry name" value="D-Ala-D-Ala carboxypeptidase C, peptidase S13"/>
    <property type="match status" value="1"/>
</dbReference>
<protein>
    <submittedName>
        <fullName evidence="3">D-alanyl-D-alanine carboxypeptidase/D-alanyl-D-alanine-endopeptidase</fullName>
        <ecNumber evidence="3">3.4.16.4</ecNumber>
    </submittedName>
</protein>
<organism evidence="3 4">
    <name type="scientific">Sulfurihydrogenibium azorense (strain DSM 15241 / OCM 825 / Az-Fu1)</name>
    <dbReference type="NCBI Taxonomy" id="204536"/>
    <lineage>
        <taxon>Bacteria</taxon>
        <taxon>Pseudomonadati</taxon>
        <taxon>Aquificota</taxon>
        <taxon>Aquificia</taxon>
        <taxon>Aquificales</taxon>
        <taxon>Hydrogenothermaceae</taxon>
        <taxon>Sulfurihydrogenibium</taxon>
    </lineage>
</organism>
<sequence length="456" mass="51119">MRLKVLILAVLYTFLLSYANPLREEIESLTKDQSVDVGIYVESLATKSFKFALKDKQPFIPASNQKILTTASAIINLTPDYRFKTQILTDGFVKDGVLKGNLYLKGGADPSLSYEDLKSFADYLKQIGILKIEGDIIGDNSFFLEEGRGHGWPEKDFEYCFTAPFSALSLNENCLRLELISDKKRVSVKMYPDNEYYEIVNNLAISKKYSDYKVKAEGRKIYLTGYIKPLSKAEVSIPVKNPSLHTTSAFYKMMKESGIKITGKYHLGKTPPNANTIITHKSQPLKEIIKKANKDSNNFYAEQIFRTLGKEILGKGDTETSATVVINTLKKVGIDVSNIRIYDGSGLSKFNQLTPESIAKILSYMYNTPYFFDFYQSLAVAGTDGTLKHRFKDVKGKIYAKTGYIKGVKNLSGYILSDNGEVYVFSILVNNLKSTEIANKIQESVCLILANGKTQL</sequence>
<dbReference type="EC" id="3.4.16.4" evidence="3"/>
<dbReference type="InterPro" id="IPR000667">
    <property type="entry name" value="Peptidase_S13"/>
</dbReference>
<dbReference type="MEROPS" id="S13.002"/>
<comment type="similarity">
    <text evidence="1">Belongs to the peptidase S13 family.</text>
</comment>
<keyword evidence="3" id="KW-0645">Protease</keyword>
<dbReference type="eggNOG" id="COG2027">
    <property type="taxonomic scope" value="Bacteria"/>
</dbReference>
<dbReference type="PANTHER" id="PTHR30023">
    <property type="entry name" value="D-ALANYL-D-ALANINE CARBOXYPEPTIDASE"/>
    <property type="match status" value="1"/>
</dbReference>
<evidence type="ECO:0000256" key="2">
    <source>
        <dbReference type="ARBA" id="ARBA00022801"/>
    </source>
</evidence>
<dbReference type="PANTHER" id="PTHR30023:SF0">
    <property type="entry name" value="PENICILLIN-SENSITIVE CARBOXYPEPTIDASE A"/>
    <property type="match status" value="1"/>
</dbReference>
<dbReference type="EMBL" id="CP001229">
    <property type="protein sequence ID" value="ACN98458.1"/>
    <property type="molecule type" value="Genomic_DNA"/>
</dbReference>
<dbReference type="AlphaFoldDB" id="C1DTX3"/>
<dbReference type="PRINTS" id="PR00922">
    <property type="entry name" value="DADACBPTASE3"/>
</dbReference>
<dbReference type="OrthoDB" id="9802627at2"/>
<evidence type="ECO:0000313" key="4">
    <source>
        <dbReference type="Proteomes" id="UP000001369"/>
    </source>
</evidence>
<reference evidence="3 4" key="1">
    <citation type="journal article" date="2009" name="J. Bacteriol.">
        <title>Complete and draft genome sequences of six members of the Aquificales.</title>
        <authorList>
            <person name="Reysenbach A.L."/>
            <person name="Hamamura N."/>
            <person name="Podar M."/>
            <person name="Griffiths E."/>
            <person name="Ferreira S."/>
            <person name="Hochstein R."/>
            <person name="Heidelberg J."/>
            <person name="Johnson J."/>
            <person name="Mead D."/>
            <person name="Pohorille A."/>
            <person name="Sarmiento M."/>
            <person name="Schweighofer K."/>
            <person name="Seshadri R."/>
            <person name="Voytek M.A."/>
        </authorList>
    </citation>
    <scope>NUCLEOTIDE SEQUENCE [LARGE SCALE GENOMIC DNA]</scope>
    <source>
        <strain evidence="4">Az-Fu1 / DSM 15241 / OCM 825</strain>
    </source>
</reference>
<dbReference type="GO" id="GO:0006508">
    <property type="term" value="P:proteolysis"/>
    <property type="evidence" value="ECO:0007669"/>
    <property type="project" value="InterPro"/>
</dbReference>
<dbReference type="SUPFAM" id="SSF56601">
    <property type="entry name" value="beta-lactamase/transpeptidase-like"/>
    <property type="match status" value="1"/>
</dbReference>
<keyword evidence="4" id="KW-1185">Reference proteome</keyword>
<accession>C1DTX3</accession>
<dbReference type="Proteomes" id="UP000001369">
    <property type="component" value="Chromosome"/>
</dbReference>
<proteinExistence type="inferred from homology"/>
<dbReference type="InterPro" id="IPR012338">
    <property type="entry name" value="Beta-lactam/transpept-like"/>
</dbReference>